<keyword evidence="1" id="KW-0812">Transmembrane</keyword>
<keyword evidence="1" id="KW-1133">Transmembrane helix</keyword>
<evidence type="ECO:0000313" key="3">
    <source>
        <dbReference type="Proteomes" id="UP000324222"/>
    </source>
</evidence>
<protein>
    <submittedName>
        <fullName evidence="2">Uncharacterized protein</fullName>
    </submittedName>
</protein>
<proteinExistence type="predicted"/>
<gene>
    <name evidence="2" type="ORF">E2C01_062009</name>
</gene>
<keyword evidence="1" id="KW-0472">Membrane</keyword>
<reference evidence="2 3" key="1">
    <citation type="submission" date="2019-05" db="EMBL/GenBank/DDBJ databases">
        <title>Another draft genome of Portunus trituberculatus and its Hox gene families provides insights of decapod evolution.</title>
        <authorList>
            <person name="Jeong J.-H."/>
            <person name="Song I."/>
            <person name="Kim S."/>
            <person name="Choi T."/>
            <person name="Kim D."/>
            <person name="Ryu S."/>
            <person name="Kim W."/>
        </authorList>
    </citation>
    <scope>NUCLEOTIDE SEQUENCE [LARGE SCALE GENOMIC DNA]</scope>
    <source>
        <tissue evidence="2">Muscle</tissue>
    </source>
</reference>
<evidence type="ECO:0000256" key="1">
    <source>
        <dbReference type="SAM" id="Phobius"/>
    </source>
</evidence>
<dbReference type="Proteomes" id="UP000324222">
    <property type="component" value="Unassembled WGS sequence"/>
</dbReference>
<dbReference type="EMBL" id="VSRR010026820">
    <property type="protein sequence ID" value="MPC67823.1"/>
    <property type="molecule type" value="Genomic_DNA"/>
</dbReference>
<keyword evidence="3" id="KW-1185">Reference proteome</keyword>
<organism evidence="2 3">
    <name type="scientific">Portunus trituberculatus</name>
    <name type="common">Swimming crab</name>
    <name type="synonym">Neptunus trituberculatus</name>
    <dbReference type="NCBI Taxonomy" id="210409"/>
    <lineage>
        <taxon>Eukaryota</taxon>
        <taxon>Metazoa</taxon>
        <taxon>Ecdysozoa</taxon>
        <taxon>Arthropoda</taxon>
        <taxon>Crustacea</taxon>
        <taxon>Multicrustacea</taxon>
        <taxon>Malacostraca</taxon>
        <taxon>Eumalacostraca</taxon>
        <taxon>Eucarida</taxon>
        <taxon>Decapoda</taxon>
        <taxon>Pleocyemata</taxon>
        <taxon>Brachyura</taxon>
        <taxon>Eubrachyura</taxon>
        <taxon>Portunoidea</taxon>
        <taxon>Portunidae</taxon>
        <taxon>Portuninae</taxon>
        <taxon>Portunus</taxon>
    </lineage>
</organism>
<dbReference type="AlphaFoldDB" id="A0A5B7HCH3"/>
<comment type="caution">
    <text evidence="2">The sequence shown here is derived from an EMBL/GenBank/DDBJ whole genome shotgun (WGS) entry which is preliminary data.</text>
</comment>
<evidence type="ECO:0000313" key="2">
    <source>
        <dbReference type="EMBL" id="MPC67823.1"/>
    </source>
</evidence>
<sequence length="81" mass="9097">MEVAFNLLVSEVLAGAASSTLYAIYLVRFRCIPLCSAWRSKLTDLLQRFSLRTINIHACPTLLSSEEVSNGKKNCFRQTKT</sequence>
<accession>A0A5B7HCH3</accession>
<name>A0A5B7HCH3_PORTR</name>
<feature type="transmembrane region" description="Helical" evidence="1">
    <location>
        <begin position="12"/>
        <end position="31"/>
    </location>
</feature>